<gene>
    <name evidence="2" type="ORF">HMPREF1650_10870</name>
</gene>
<dbReference type="EMBL" id="JRNE01000074">
    <property type="protein sequence ID" value="KGF15599.1"/>
    <property type="molecule type" value="Genomic_DNA"/>
</dbReference>
<feature type="transmembrane region" description="Helical" evidence="1">
    <location>
        <begin position="100"/>
        <end position="122"/>
    </location>
</feature>
<feature type="transmembrane region" description="Helical" evidence="1">
    <location>
        <begin position="128"/>
        <end position="148"/>
    </location>
</feature>
<feature type="transmembrane region" description="Helical" evidence="1">
    <location>
        <begin position="12"/>
        <end position="31"/>
    </location>
</feature>
<keyword evidence="1" id="KW-1133">Transmembrane helix</keyword>
<feature type="transmembrane region" description="Helical" evidence="1">
    <location>
        <begin position="37"/>
        <end position="57"/>
    </location>
</feature>
<organism evidence="2 3">
    <name type="scientific">Corynebacterium freneyi DNF00450</name>
    <dbReference type="NCBI Taxonomy" id="1287475"/>
    <lineage>
        <taxon>Bacteria</taxon>
        <taxon>Bacillati</taxon>
        <taxon>Actinomycetota</taxon>
        <taxon>Actinomycetes</taxon>
        <taxon>Mycobacteriales</taxon>
        <taxon>Corynebacteriaceae</taxon>
        <taxon>Corynebacterium</taxon>
    </lineage>
</organism>
<name>A0A096A3Z0_9CORY</name>
<evidence type="ECO:0000313" key="3">
    <source>
        <dbReference type="Proteomes" id="UP000029548"/>
    </source>
</evidence>
<keyword evidence="1" id="KW-0472">Membrane</keyword>
<dbReference type="AlphaFoldDB" id="A0A096A3Z0"/>
<evidence type="ECO:0000313" key="2">
    <source>
        <dbReference type="EMBL" id="KGF15599.1"/>
    </source>
</evidence>
<sequence>MVVNVSTENKRIFEIVGTLLLCAAVGMTAYALAENGWIEIAASALTMFIFQFVRMLLENGLLVLPKAAAADGDFVETRGMLKTAMAEYKQWQARSPMWRLAGLAIAFTIAFMIARWAMSIALTVFGNVWIAGAAAALLGAIIVAPNLIGDAVKKMKTKTTTGDKTNG</sequence>
<dbReference type="Proteomes" id="UP000029548">
    <property type="component" value="Unassembled WGS sequence"/>
</dbReference>
<accession>A0A096A3Z0</accession>
<proteinExistence type="predicted"/>
<protein>
    <submittedName>
        <fullName evidence="2">Uncharacterized protein</fullName>
    </submittedName>
</protein>
<reference evidence="2 3" key="1">
    <citation type="submission" date="2014-07" db="EMBL/GenBank/DDBJ databases">
        <authorList>
            <person name="McCorrison J."/>
            <person name="Sanka R."/>
            <person name="Torralba M."/>
            <person name="Gillis M."/>
            <person name="Haft D.H."/>
            <person name="Methe B."/>
            <person name="Sutton G."/>
            <person name="Nelson K.E."/>
        </authorList>
    </citation>
    <scope>NUCLEOTIDE SEQUENCE [LARGE SCALE GENOMIC DNA]</scope>
    <source>
        <strain evidence="2 3">DNF00450</strain>
    </source>
</reference>
<keyword evidence="1" id="KW-0812">Transmembrane</keyword>
<evidence type="ECO:0000256" key="1">
    <source>
        <dbReference type="SAM" id="Phobius"/>
    </source>
</evidence>
<comment type="caution">
    <text evidence="2">The sequence shown here is derived from an EMBL/GenBank/DDBJ whole genome shotgun (WGS) entry which is preliminary data.</text>
</comment>